<feature type="transmembrane region" description="Helical" evidence="9">
    <location>
        <begin position="20"/>
        <end position="40"/>
    </location>
</feature>
<dbReference type="GO" id="GO:0005886">
    <property type="term" value="C:plasma membrane"/>
    <property type="evidence" value="ECO:0007669"/>
    <property type="project" value="UniProtKB-SubCell"/>
</dbReference>
<comment type="similarity">
    <text evidence="7">Belongs to the YfgM family.</text>
</comment>
<evidence type="ECO:0000256" key="6">
    <source>
        <dbReference type="ARBA" id="ARBA00023186"/>
    </source>
</evidence>
<dbReference type="Gene3D" id="1.25.40.10">
    <property type="entry name" value="Tetratricopeptide repeat domain"/>
    <property type="match status" value="1"/>
</dbReference>
<protein>
    <recommendedName>
        <fullName evidence="8">Ancillary SecYEG translocon subunit</fullName>
    </recommendedName>
</protein>
<reference evidence="11 12" key="1">
    <citation type="submission" date="2019-03" db="EMBL/GenBank/DDBJ databases">
        <title>Genomic Encyclopedia of Archaeal and Bacterial Type Strains, Phase II (KMG-II): from individual species to whole genera.</title>
        <authorList>
            <person name="Goeker M."/>
        </authorList>
    </citation>
    <scope>NUCLEOTIDE SEQUENCE [LARGE SCALE GENOMIC DNA]</scope>
    <source>
        <strain evidence="11 12">DSM 15388</strain>
    </source>
</reference>
<dbReference type="RefSeq" id="WP_165901830.1">
    <property type="nucleotide sequence ID" value="NZ_SLZR01000004.1"/>
</dbReference>
<dbReference type="AlphaFoldDB" id="A0A4R3I786"/>
<evidence type="ECO:0000256" key="8">
    <source>
        <dbReference type="ARBA" id="ARBA00024235"/>
    </source>
</evidence>
<accession>A0A4R3I786</accession>
<comment type="subcellular location">
    <subcellularLocation>
        <location evidence="1">Cell membrane</location>
        <topology evidence="1">Single-pass type II membrane protein</topology>
    </subcellularLocation>
</comment>
<gene>
    <name evidence="11" type="ORF">BCF53_104110</name>
</gene>
<keyword evidence="3 9" id="KW-0812">Transmembrane</keyword>
<evidence type="ECO:0000313" key="12">
    <source>
        <dbReference type="Proteomes" id="UP000295793"/>
    </source>
</evidence>
<evidence type="ECO:0000256" key="5">
    <source>
        <dbReference type="ARBA" id="ARBA00023136"/>
    </source>
</evidence>
<dbReference type="GO" id="GO:0044877">
    <property type="term" value="F:protein-containing complex binding"/>
    <property type="evidence" value="ECO:0007669"/>
    <property type="project" value="InterPro"/>
</dbReference>
<feature type="domain" description="Ancillary SecYEG translocon subunit/Cell division coordinator CpoB TPR" evidence="10">
    <location>
        <begin position="14"/>
        <end position="207"/>
    </location>
</feature>
<name>A0A4R3I786_9GAMM</name>
<keyword evidence="2" id="KW-1003">Cell membrane</keyword>
<dbReference type="InterPro" id="IPR011990">
    <property type="entry name" value="TPR-like_helical_dom_sf"/>
</dbReference>
<evidence type="ECO:0000256" key="3">
    <source>
        <dbReference type="ARBA" id="ARBA00022692"/>
    </source>
</evidence>
<evidence type="ECO:0000256" key="1">
    <source>
        <dbReference type="ARBA" id="ARBA00004401"/>
    </source>
</evidence>
<dbReference type="InterPro" id="IPR018704">
    <property type="entry name" value="SecYEG/CpoB_TPR"/>
</dbReference>
<dbReference type="InterPro" id="IPR026039">
    <property type="entry name" value="YfgM"/>
</dbReference>
<dbReference type="PANTHER" id="PTHR38035:SF1">
    <property type="entry name" value="ANCILLARY SECYEG TRANSLOCON SUBUNIT"/>
    <property type="match status" value="1"/>
</dbReference>
<evidence type="ECO:0000313" key="11">
    <source>
        <dbReference type="EMBL" id="TCS42006.1"/>
    </source>
</evidence>
<comment type="caution">
    <text evidence="11">The sequence shown here is derived from an EMBL/GenBank/DDBJ whole genome shotgun (WGS) entry which is preliminary data.</text>
</comment>
<evidence type="ECO:0000256" key="7">
    <source>
        <dbReference type="ARBA" id="ARBA00024197"/>
    </source>
</evidence>
<sequence>MYDTDQEQIEALQKWWSKNGNWVVGGFIIFIAAYVGVQLYQNSTENHRLEASAIYEELSESLASGAQADEKHQQLIDELKDDYADLGYGIMAALLEAKISVEEGDLDSALTELDWALDNADKTLTPVILYRKAQVLYALDELDDALTALNAIEGEGHQAVSYELKGDILLEQGKVEDARAAYQTASDLAESQSINNPYLKIKLDDLAVAE</sequence>
<evidence type="ECO:0000256" key="9">
    <source>
        <dbReference type="SAM" id="Phobius"/>
    </source>
</evidence>
<keyword evidence="5 9" id="KW-0472">Membrane</keyword>
<evidence type="ECO:0000256" key="2">
    <source>
        <dbReference type="ARBA" id="ARBA00022475"/>
    </source>
</evidence>
<dbReference type="Proteomes" id="UP000295793">
    <property type="component" value="Unassembled WGS sequence"/>
</dbReference>
<dbReference type="PANTHER" id="PTHR38035">
    <property type="entry name" value="UPF0070 PROTEIN YFGM"/>
    <property type="match status" value="1"/>
</dbReference>
<proteinExistence type="inferred from homology"/>
<keyword evidence="4 9" id="KW-1133">Transmembrane helix</keyword>
<keyword evidence="12" id="KW-1185">Reference proteome</keyword>
<dbReference type="Pfam" id="PF09976">
    <property type="entry name" value="TPR_21"/>
    <property type="match status" value="1"/>
</dbReference>
<evidence type="ECO:0000256" key="4">
    <source>
        <dbReference type="ARBA" id="ARBA00022989"/>
    </source>
</evidence>
<organism evidence="11 12">
    <name type="scientific">Reinekea marinisedimentorum</name>
    <dbReference type="NCBI Taxonomy" id="230495"/>
    <lineage>
        <taxon>Bacteria</taxon>
        <taxon>Pseudomonadati</taxon>
        <taxon>Pseudomonadota</taxon>
        <taxon>Gammaproteobacteria</taxon>
        <taxon>Oceanospirillales</taxon>
        <taxon>Saccharospirillaceae</taxon>
        <taxon>Reinekea</taxon>
    </lineage>
</organism>
<dbReference type="PIRSF" id="PIRSF006170">
    <property type="entry name" value="YfgM"/>
    <property type="match status" value="1"/>
</dbReference>
<evidence type="ECO:0000259" key="10">
    <source>
        <dbReference type="Pfam" id="PF09976"/>
    </source>
</evidence>
<dbReference type="EMBL" id="SLZR01000004">
    <property type="protein sequence ID" value="TCS42006.1"/>
    <property type="molecule type" value="Genomic_DNA"/>
</dbReference>
<dbReference type="SUPFAM" id="SSF48452">
    <property type="entry name" value="TPR-like"/>
    <property type="match status" value="1"/>
</dbReference>
<keyword evidence="6" id="KW-0143">Chaperone</keyword>